<evidence type="ECO:0000313" key="2">
    <source>
        <dbReference type="EMBL" id="CAA2633581.1"/>
    </source>
</evidence>
<reference evidence="2 3" key="1">
    <citation type="submission" date="2019-12" db="EMBL/GenBank/DDBJ databases">
        <authorList>
            <person name="Scholz U."/>
            <person name="Mascher M."/>
            <person name="Fiebig A."/>
        </authorList>
    </citation>
    <scope>NUCLEOTIDE SEQUENCE</scope>
</reference>
<feature type="transmembrane region" description="Helical" evidence="1">
    <location>
        <begin position="40"/>
        <end position="57"/>
    </location>
</feature>
<protein>
    <submittedName>
        <fullName evidence="2">Uncharacterized protein</fullName>
    </submittedName>
</protein>
<dbReference type="EMBL" id="CACRZD030000017">
    <property type="protein sequence ID" value="CAA6672655.1"/>
    <property type="molecule type" value="Genomic_DNA"/>
</dbReference>
<organism evidence="2">
    <name type="scientific">Spirodela intermedia</name>
    <name type="common">Intermediate duckweed</name>
    <dbReference type="NCBI Taxonomy" id="51605"/>
    <lineage>
        <taxon>Eukaryota</taxon>
        <taxon>Viridiplantae</taxon>
        <taxon>Streptophyta</taxon>
        <taxon>Embryophyta</taxon>
        <taxon>Tracheophyta</taxon>
        <taxon>Spermatophyta</taxon>
        <taxon>Magnoliopsida</taxon>
        <taxon>Liliopsida</taxon>
        <taxon>Araceae</taxon>
        <taxon>Lemnoideae</taxon>
        <taxon>Spirodela</taxon>
    </lineage>
</organism>
<accession>A0A7I8JSB6</accession>
<gene>
    <name evidence="2" type="ORF">SI7747_17019071</name>
</gene>
<proteinExistence type="predicted"/>
<evidence type="ECO:0000256" key="1">
    <source>
        <dbReference type="SAM" id="Phobius"/>
    </source>
</evidence>
<dbReference type="AlphaFoldDB" id="A0A7I8JSB6"/>
<evidence type="ECO:0000313" key="3">
    <source>
        <dbReference type="Proteomes" id="UP001189122"/>
    </source>
</evidence>
<name>A0A7I8JSB6_SPIIN</name>
<dbReference type="Proteomes" id="UP001189122">
    <property type="component" value="Unassembled WGS sequence"/>
</dbReference>
<sequence>MDLKYHTLVDHSTWNIVPHPIDANIIMCNGDEVDIFVTKVYFHMHFVIIFTFYYFYFNNKKIC</sequence>
<keyword evidence="1" id="KW-0812">Transmembrane</keyword>
<keyword evidence="3" id="KW-1185">Reference proteome</keyword>
<keyword evidence="1" id="KW-1133">Transmembrane helix</keyword>
<keyword evidence="1" id="KW-0472">Membrane</keyword>
<dbReference type="EMBL" id="LR743604">
    <property type="protein sequence ID" value="CAA2633581.1"/>
    <property type="molecule type" value="Genomic_DNA"/>
</dbReference>